<dbReference type="OrthoDB" id="230260at2"/>
<evidence type="ECO:0000256" key="3">
    <source>
        <dbReference type="ARBA" id="ARBA00022692"/>
    </source>
</evidence>
<name>A0A1L3ZS17_9SPHN</name>
<proteinExistence type="predicted"/>
<evidence type="ECO:0000256" key="4">
    <source>
        <dbReference type="ARBA" id="ARBA00022741"/>
    </source>
</evidence>
<evidence type="ECO:0000259" key="13">
    <source>
        <dbReference type="Pfam" id="PF13807"/>
    </source>
</evidence>
<dbReference type="Pfam" id="PF01656">
    <property type="entry name" value="CbiA"/>
    <property type="match status" value="1"/>
</dbReference>
<dbReference type="Pfam" id="PF13807">
    <property type="entry name" value="GNVR"/>
    <property type="match status" value="1"/>
</dbReference>
<dbReference type="SUPFAM" id="SSF52540">
    <property type="entry name" value="P-loop containing nucleoside triphosphate hydrolases"/>
    <property type="match status" value="1"/>
</dbReference>
<feature type="coiled-coil region" evidence="8">
    <location>
        <begin position="217"/>
        <end position="357"/>
    </location>
</feature>
<dbReference type="InterPro" id="IPR005702">
    <property type="entry name" value="Wzc-like_C"/>
</dbReference>
<evidence type="ECO:0000256" key="10">
    <source>
        <dbReference type="SAM" id="Phobius"/>
    </source>
</evidence>
<dbReference type="CDD" id="cd05387">
    <property type="entry name" value="BY-kinase"/>
    <property type="match status" value="1"/>
</dbReference>
<evidence type="ECO:0000259" key="12">
    <source>
        <dbReference type="Pfam" id="PF02706"/>
    </source>
</evidence>
<comment type="subcellular location">
    <subcellularLocation>
        <location evidence="1">Cell membrane</location>
        <topology evidence="1">Multi-pass membrane protein</topology>
    </subcellularLocation>
</comment>
<keyword evidence="8" id="KW-0175">Coiled coil</keyword>
<evidence type="ECO:0000256" key="9">
    <source>
        <dbReference type="SAM" id="MobiDB-lite"/>
    </source>
</evidence>
<dbReference type="AlphaFoldDB" id="A0A1L3ZS17"/>
<keyword evidence="2" id="KW-1003">Cell membrane</keyword>
<evidence type="ECO:0000256" key="2">
    <source>
        <dbReference type="ARBA" id="ARBA00022475"/>
    </source>
</evidence>
<feature type="domain" description="Polysaccharide chain length determinant N-terminal" evidence="12">
    <location>
        <begin position="27"/>
        <end position="113"/>
    </location>
</feature>
<keyword evidence="6 10" id="KW-1133">Transmembrane helix</keyword>
<dbReference type="InterPro" id="IPR003856">
    <property type="entry name" value="LPS_length_determ_N"/>
</dbReference>
<dbReference type="GO" id="GO:0005886">
    <property type="term" value="C:plasma membrane"/>
    <property type="evidence" value="ECO:0007669"/>
    <property type="project" value="UniProtKB-SubCell"/>
</dbReference>
<dbReference type="InterPro" id="IPR027417">
    <property type="entry name" value="P-loop_NTPase"/>
</dbReference>
<dbReference type="InterPro" id="IPR050445">
    <property type="entry name" value="Bact_polysacc_biosynth/exp"/>
</dbReference>
<dbReference type="Gene3D" id="3.40.50.300">
    <property type="entry name" value="P-loop containing nucleotide triphosphate hydrolases"/>
    <property type="match status" value="1"/>
</dbReference>
<keyword evidence="3 10" id="KW-0812">Transmembrane</keyword>
<dbReference type="STRING" id="1921510.BSL82_03165"/>
<evidence type="ECO:0000256" key="7">
    <source>
        <dbReference type="ARBA" id="ARBA00023136"/>
    </source>
</evidence>
<evidence type="ECO:0008006" key="16">
    <source>
        <dbReference type="Google" id="ProtNLM"/>
    </source>
</evidence>
<dbReference type="KEGG" id="sphj:BSL82_03165"/>
<feature type="domain" description="CobQ/CobB/MinD/ParA nucleotide binding" evidence="11">
    <location>
        <begin position="544"/>
        <end position="726"/>
    </location>
</feature>
<feature type="transmembrane region" description="Helical" evidence="10">
    <location>
        <begin position="37"/>
        <end position="57"/>
    </location>
</feature>
<evidence type="ECO:0000313" key="15">
    <source>
        <dbReference type="Proteomes" id="UP000182063"/>
    </source>
</evidence>
<dbReference type="Pfam" id="PF02706">
    <property type="entry name" value="Wzz"/>
    <property type="match status" value="1"/>
</dbReference>
<feature type="transmembrane region" description="Helical" evidence="10">
    <location>
        <begin position="452"/>
        <end position="471"/>
    </location>
</feature>
<evidence type="ECO:0000256" key="6">
    <source>
        <dbReference type="ARBA" id="ARBA00022989"/>
    </source>
</evidence>
<dbReference type="PANTHER" id="PTHR32309">
    <property type="entry name" value="TYROSINE-PROTEIN KINASE"/>
    <property type="match status" value="1"/>
</dbReference>
<protein>
    <recommendedName>
        <fullName evidence="16">Polysaccharide chain length determinant N-terminal domain-containing protein</fullName>
    </recommendedName>
</protein>
<keyword evidence="15" id="KW-1185">Reference proteome</keyword>
<dbReference type="InterPro" id="IPR002586">
    <property type="entry name" value="CobQ/CobB/MinD/ParA_Nub-bd_dom"/>
</dbReference>
<organism evidence="14 15">
    <name type="scientific">Tardibacter chloracetimidivorans</name>
    <dbReference type="NCBI Taxonomy" id="1921510"/>
    <lineage>
        <taxon>Bacteria</taxon>
        <taxon>Pseudomonadati</taxon>
        <taxon>Pseudomonadota</taxon>
        <taxon>Alphaproteobacteria</taxon>
        <taxon>Sphingomonadales</taxon>
        <taxon>Sphingomonadaceae</taxon>
        <taxon>Tardibacter</taxon>
    </lineage>
</organism>
<dbReference type="EMBL" id="CP018221">
    <property type="protein sequence ID" value="API58423.1"/>
    <property type="molecule type" value="Genomic_DNA"/>
</dbReference>
<keyword evidence="4" id="KW-0547">Nucleotide-binding</keyword>
<dbReference type="RefSeq" id="WP_072595996.1">
    <property type="nucleotide sequence ID" value="NZ_CP018221.1"/>
</dbReference>
<evidence type="ECO:0000256" key="1">
    <source>
        <dbReference type="ARBA" id="ARBA00004651"/>
    </source>
</evidence>
<evidence type="ECO:0000313" key="14">
    <source>
        <dbReference type="EMBL" id="API58423.1"/>
    </source>
</evidence>
<dbReference type="PANTHER" id="PTHR32309:SF13">
    <property type="entry name" value="FERRIC ENTEROBACTIN TRANSPORT PROTEIN FEPE"/>
    <property type="match status" value="1"/>
</dbReference>
<dbReference type="GO" id="GO:0004713">
    <property type="term" value="F:protein tyrosine kinase activity"/>
    <property type="evidence" value="ECO:0007669"/>
    <property type="project" value="TreeGrafter"/>
</dbReference>
<gene>
    <name evidence="14" type="ORF">BSL82_03165</name>
</gene>
<evidence type="ECO:0000259" key="11">
    <source>
        <dbReference type="Pfam" id="PF01656"/>
    </source>
</evidence>
<dbReference type="InterPro" id="IPR032807">
    <property type="entry name" value="GNVR"/>
</dbReference>
<sequence>MNAPIFMTDQTTSDSGPHGSRVMGPSELLRILRRRRLIIFLTIGLIVGLTALVLQTVTPLYRSEAIVIVESPEAPGDDPAATVAKARENEIRVITFLQLLQSRAMAGRVVHDLALVDDREFNPGADPDKPAMVEPSFWERLKSVFTGSDPAPATTAEPPQPIASTPETLREAVIDRLIDNVSVDQINKSNMIKVTAYSVSAEKAQRIANKLASVAMLHQIEKRENASEETVASLTKRVAELREQVLEADERVATYRKRHGITQGMSDLTQMDRLASELAGARATRADAEARSSTIGAASSAGAAASPLLADLQTQEITLQRRIAELSAMYGQGHPDMQNAKAQLSQVQTRISEELSRASIGLQAEAAARRSREAQLAGEMGSLKARALQQGVENVALMDLERDAETNRTLYVSLLSRLKELERQDDVGQSDANFISRAAVPLSPSYPATKRILAVALVASLVLAAILAFIAESMDGRIRTSEQMESLTGFPALAMVPEKPENWGDLPPYVAIIERPCSAFSEALRSVQQELAARARDNAAQTVVITSPLPGEGKTTLSMSLAAAAAATGIESVIVDLDLRRPGLQNMSEQIAAGPDLLDFVDGDCAINEILRWDPRVPKLAMIGVKRAAKDPGATLSSPRLRTLLEELRQRYKFIVLNTAPILPVRDAKLLAAQADEVLMIAHWAKTPPDAVRSATRILGRTLTGAILNRVDYKKHAGLVYGDAIQHYAKYSQYYGETAPEDAETTSEPAAPAWRQLLSGLIRKAA</sequence>
<keyword evidence="7 10" id="KW-0472">Membrane</keyword>
<evidence type="ECO:0000256" key="5">
    <source>
        <dbReference type="ARBA" id="ARBA00022840"/>
    </source>
</evidence>
<feature type="region of interest" description="Disordered" evidence="9">
    <location>
        <begin position="1"/>
        <end position="21"/>
    </location>
</feature>
<keyword evidence="5" id="KW-0067">ATP-binding</keyword>
<dbReference type="Proteomes" id="UP000182063">
    <property type="component" value="Chromosome"/>
</dbReference>
<evidence type="ECO:0000256" key="8">
    <source>
        <dbReference type="SAM" id="Coils"/>
    </source>
</evidence>
<feature type="domain" description="Tyrosine-protein kinase G-rich" evidence="13">
    <location>
        <begin position="398"/>
        <end position="470"/>
    </location>
</feature>
<reference evidence="15" key="1">
    <citation type="submission" date="2016-11" db="EMBL/GenBank/DDBJ databases">
        <title>Complete Genome Sequence of alachlor-degrading Sphingomonas sp. strain JJ-A5.</title>
        <authorList>
            <person name="Lee H."/>
            <person name="Ka J.-O."/>
        </authorList>
    </citation>
    <scope>NUCLEOTIDE SEQUENCE [LARGE SCALE GENOMIC DNA]</scope>
    <source>
        <strain evidence="15">JJ-A5</strain>
    </source>
</reference>
<accession>A0A1L3ZS17</accession>